<reference evidence="2 3" key="1">
    <citation type="journal article" date="2021" name="Int. J. Syst. Evol. Microbiol.">
        <title>Steroidobacter gossypii sp. nov., isolated from soil of cotton cropping field.</title>
        <authorList>
            <person name="Huang R."/>
            <person name="Yang S."/>
            <person name="Zhen C."/>
            <person name="Liu W."/>
        </authorList>
    </citation>
    <scope>NUCLEOTIDE SEQUENCE [LARGE SCALE GENOMIC DNA]</scope>
    <source>
        <strain evidence="2 3">S1-65</strain>
    </source>
</reference>
<dbReference type="PIRSF" id="PIRSF006402">
    <property type="entry name" value="UCP006402_thioredoxin"/>
    <property type="match status" value="1"/>
</dbReference>
<dbReference type="InterPro" id="IPR024705">
    <property type="entry name" value="Ssp411"/>
</dbReference>
<dbReference type="PANTHER" id="PTHR42899">
    <property type="entry name" value="SPERMATOGENESIS-ASSOCIATED PROTEIN 20"/>
    <property type="match status" value="1"/>
</dbReference>
<dbReference type="CDD" id="cd02955">
    <property type="entry name" value="SSP411"/>
    <property type="match status" value="1"/>
</dbReference>
<dbReference type="Pfam" id="PF03190">
    <property type="entry name" value="Thioredox_DsbH"/>
    <property type="match status" value="1"/>
</dbReference>
<dbReference type="Gene3D" id="3.40.30.10">
    <property type="entry name" value="Glutaredoxin"/>
    <property type="match status" value="1"/>
</dbReference>
<dbReference type="SUPFAM" id="SSF48208">
    <property type="entry name" value="Six-hairpin glycosidases"/>
    <property type="match status" value="1"/>
</dbReference>
<dbReference type="Proteomes" id="UP000661077">
    <property type="component" value="Unassembled WGS sequence"/>
</dbReference>
<feature type="domain" description="Spermatogenesis-associated protein 20-like TRX" evidence="1">
    <location>
        <begin position="12"/>
        <end position="173"/>
    </location>
</feature>
<organism evidence="2 3">
    <name type="scientific">Steroidobacter gossypii</name>
    <dbReference type="NCBI Taxonomy" id="2805490"/>
    <lineage>
        <taxon>Bacteria</taxon>
        <taxon>Pseudomonadati</taxon>
        <taxon>Pseudomonadota</taxon>
        <taxon>Gammaproteobacteria</taxon>
        <taxon>Steroidobacterales</taxon>
        <taxon>Steroidobacteraceae</taxon>
        <taxon>Steroidobacter</taxon>
    </lineage>
</organism>
<evidence type="ECO:0000313" key="2">
    <source>
        <dbReference type="EMBL" id="MBM0108444.1"/>
    </source>
</evidence>
<comment type="caution">
    <text evidence="2">The sequence shown here is derived from an EMBL/GenBank/DDBJ whole genome shotgun (WGS) entry which is preliminary data.</text>
</comment>
<gene>
    <name evidence="2" type="ORF">JM946_27245</name>
</gene>
<dbReference type="PANTHER" id="PTHR42899:SF1">
    <property type="entry name" value="SPERMATOGENESIS-ASSOCIATED PROTEIN 20"/>
    <property type="match status" value="1"/>
</dbReference>
<name>A0ABS1X5E3_9GAMM</name>
<dbReference type="InterPro" id="IPR036249">
    <property type="entry name" value="Thioredoxin-like_sf"/>
</dbReference>
<sequence>MHESSHRNRPRNRLADETSPYLLQHAANPVDWYPWGEEALERARRENKPILLSIGYSACHWCHVMAHESFEDPASAAVMNELFVNIKVDREERPDLDRIYQIAQQMLTQRGGGWPLTMFLSPRDQRPFFGGTYFPKEARHGLPAFTDLLQRVAQFYRERGDDIAQQSAALQQAFDQLHSPPAAGDTALTTAPIRAAREQLAAAFDQQFGGFGGAPKFPHPSNIEFLLRQWRATAGADEPDLHSLFMATLTLKRMADGGIYDQLGGGFARYSVDAYWMIPHFEKMLYDNGQLLRIYAHAALATGEPLFGRVAGATADWMIRDMQSPEGGFWSALDADSEGHEGWFYVWQPDEVATLLDADDYAVFSRRFGLDRPANFEDIAWHLHVFRPEEEIAQELHIEPAEVDRRIARARQILLEARNRRVWPGRDEKVLTSWNGLAIGGLAVAARALRRADLADAASRAVDFIRQQCWRDGRLLAAFKDGRARFAAYLDDYAFLLDGVLELLQTRWRSDDLQFATELAEALLTHFEDRESGGFFFTADDHEQLMHRSRSFSDEALPAGNAIAAQVLTRLGLLLGETRYLDAAAKTLRAAWPALQHYPHAHTALLVALEEHLEPPEIVFVRGETQEAESWRDALANVYAPRRLVFAIPADASALPAAIADKKPLDETAAYVCRGVTCSAPVRSLAALVALTRS</sequence>
<dbReference type="SUPFAM" id="SSF52833">
    <property type="entry name" value="Thioredoxin-like"/>
    <property type="match status" value="1"/>
</dbReference>
<protein>
    <submittedName>
        <fullName evidence="2">Thioredoxin domain-containing protein</fullName>
    </submittedName>
</protein>
<dbReference type="InterPro" id="IPR008928">
    <property type="entry name" value="6-hairpin_glycosidase_sf"/>
</dbReference>
<evidence type="ECO:0000313" key="3">
    <source>
        <dbReference type="Proteomes" id="UP000661077"/>
    </source>
</evidence>
<accession>A0ABS1X5E3</accession>
<keyword evidence="3" id="KW-1185">Reference proteome</keyword>
<dbReference type="InterPro" id="IPR004879">
    <property type="entry name" value="Ssp411-like_TRX"/>
</dbReference>
<dbReference type="RefSeq" id="WP_203170604.1">
    <property type="nucleotide sequence ID" value="NZ_JAEVLS010000008.1"/>
</dbReference>
<dbReference type="EMBL" id="JAEVLS010000008">
    <property type="protein sequence ID" value="MBM0108444.1"/>
    <property type="molecule type" value="Genomic_DNA"/>
</dbReference>
<proteinExistence type="predicted"/>
<evidence type="ECO:0000259" key="1">
    <source>
        <dbReference type="Pfam" id="PF03190"/>
    </source>
</evidence>